<evidence type="ECO:0000256" key="1">
    <source>
        <dbReference type="SAM" id="MobiDB-lite"/>
    </source>
</evidence>
<feature type="compositionally biased region" description="Pro residues" evidence="1">
    <location>
        <begin position="275"/>
        <end position="288"/>
    </location>
</feature>
<evidence type="ECO:0000313" key="3">
    <source>
        <dbReference type="Proteomes" id="UP000315003"/>
    </source>
</evidence>
<evidence type="ECO:0000313" key="2">
    <source>
        <dbReference type="EMBL" id="QDT58140.1"/>
    </source>
</evidence>
<accession>A0A517SPU7</accession>
<name>A0A517SPU7_9BACT</name>
<dbReference type="EMBL" id="CP036272">
    <property type="protein sequence ID" value="QDT58140.1"/>
    <property type="molecule type" value="Genomic_DNA"/>
</dbReference>
<reference evidence="2 3" key="1">
    <citation type="submission" date="2019-02" db="EMBL/GenBank/DDBJ databases">
        <title>Deep-cultivation of Planctomycetes and their phenomic and genomic characterization uncovers novel biology.</title>
        <authorList>
            <person name="Wiegand S."/>
            <person name="Jogler M."/>
            <person name="Boedeker C."/>
            <person name="Pinto D."/>
            <person name="Vollmers J."/>
            <person name="Rivas-Marin E."/>
            <person name="Kohn T."/>
            <person name="Peeters S.H."/>
            <person name="Heuer A."/>
            <person name="Rast P."/>
            <person name="Oberbeckmann S."/>
            <person name="Bunk B."/>
            <person name="Jeske O."/>
            <person name="Meyerdierks A."/>
            <person name="Storesund J.E."/>
            <person name="Kallscheuer N."/>
            <person name="Luecker S."/>
            <person name="Lage O.M."/>
            <person name="Pohl T."/>
            <person name="Merkel B.J."/>
            <person name="Hornburger P."/>
            <person name="Mueller R.-W."/>
            <person name="Bruemmer F."/>
            <person name="Labrenz M."/>
            <person name="Spormann A.M."/>
            <person name="Op den Camp H."/>
            <person name="Overmann J."/>
            <person name="Amann R."/>
            <person name="Jetten M.S.M."/>
            <person name="Mascher T."/>
            <person name="Medema M.H."/>
            <person name="Devos D.P."/>
            <person name="Kaster A.-K."/>
            <person name="Ovreas L."/>
            <person name="Rohde M."/>
            <person name="Galperin M.Y."/>
            <person name="Jogler C."/>
        </authorList>
    </citation>
    <scope>NUCLEOTIDE SEQUENCE [LARGE SCALE GENOMIC DNA]</scope>
    <source>
        <strain evidence="2 3">SV_7m_r</strain>
    </source>
</reference>
<proteinExistence type="predicted"/>
<dbReference type="AlphaFoldDB" id="A0A517SPU7"/>
<keyword evidence="3" id="KW-1185">Reference proteome</keyword>
<feature type="region of interest" description="Disordered" evidence="1">
    <location>
        <begin position="275"/>
        <end position="302"/>
    </location>
</feature>
<dbReference type="Proteomes" id="UP000315003">
    <property type="component" value="Chromosome"/>
</dbReference>
<sequence>MSAPLSWDGIERSRVPADRGVAGSARLGMIFTTGTVPVAGSFPFPAGPPYFAICLSSHCFKAGTVPASNQFQDGDSPRCESGCESFQDGDSPGGRCGEDMCSRGCPQAFLEFRMGTVPVAGVVPVAAELPSFRRAPGFLRLCVRANFGLVFKAVGISGRGSCFRSGRGVGAAVDGGQRRRLTFVEAAKLAQVNRPFSGCFTDCGLVVSTRQNFPWLPKNRCCQLELARQSARCCFEWDCATKMKVRLSSVGDHVLWFLHKRLGFRSLEKSNRFLFPPPAPPATPPKSLQPPRIGKSRPQKGMERTVKTVKIGVGDGELPDRIVKFRKIRVSQTSSGRFSLGVGMLPNYAESDFEERFAKIPWGIRDANQTPSSS</sequence>
<protein>
    <submittedName>
        <fullName evidence="2">Uncharacterized protein</fullName>
    </submittedName>
</protein>
<organism evidence="2 3">
    <name type="scientific">Stieleria bergensis</name>
    <dbReference type="NCBI Taxonomy" id="2528025"/>
    <lineage>
        <taxon>Bacteria</taxon>
        <taxon>Pseudomonadati</taxon>
        <taxon>Planctomycetota</taxon>
        <taxon>Planctomycetia</taxon>
        <taxon>Pirellulales</taxon>
        <taxon>Pirellulaceae</taxon>
        <taxon>Stieleria</taxon>
    </lineage>
</organism>
<gene>
    <name evidence="2" type="ORF">SV7mr_06290</name>
</gene>